<organism evidence="3 4">
    <name type="scientific">Pseudomonas vanderleydeniana</name>
    <dbReference type="NCBI Taxonomy" id="2745495"/>
    <lineage>
        <taxon>Bacteria</taxon>
        <taxon>Pseudomonadati</taxon>
        <taxon>Pseudomonadota</taxon>
        <taxon>Gammaproteobacteria</taxon>
        <taxon>Pseudomonadales</taxon>
        <taxon>Pseudomonadaceae</taxon>
        <taxon>Pseudomonas</taxon>
    </lineage>
</organism>
<dbReference type="PANTHER" id="PTHR30222">
    <property type="entry name" value="SPERMIDINE/PUTRESCINE-BINDING PERIPLASMIC PROTEIN"/>
    <property type="match status" value="1"/>
</dbReference>
<keyword evidence="1 2" id="KW-0732">Signal</keyword>
<dbReference type="CDD" id="cd13589">
    <property type="entry name" value="PBP2_polyamine_RpCGA009"/>
    <property type="match status" value="1"/>
</dbReference>
<evidence type="ECO:0000256" key="1">
    <source>
        <dbReference type="ARBA" id="ARBA00022729"/>
    </source>
</evidence>
<dbReference type="RefSeq" id="WP_186675679.1">
    <property type="nucleotide sequence ID" value="NZ_CP077093.1"/>
</dbReference>
<dbReference type="SUPFAM" id="SSF53850">
    <property type="entry name" value="Periplasmic binding protein-like II"/>
    <property type="match status" value="1"/>
</dbReference>
<dbReference type="KEGG" id="pvw:HU752_021245"/>
<sequence length="351" mass="38461">MKSNACKYGSYPLFSVLALGLALGSAQAAQEMVVVGYGGAGQKAQDTAFFKPFSARDGSQLMQSEYNGEMARIKVMVDTGSVDWDVVQIEGPDLARGCDEGMYERLDWKQLGHADQLIPDAAQECGSAALVWSVALAYDTDKLARAPTSWADFWDVKTFPGKRGLRKRAVYNLEFALLADGVKVEDVYSVLSTPQGVDRAFAKLDQLKPYIQWWEAGAQPPQWLMAGDVVMTSTYSGRVASAAQQGSHLGLVWPGSLYGMDYWAIIKGSKHVDQAKRFIAFANQPDAQVDYVKQIPYGPTNTLAAARLDPALAKWVPTAPQNLKGALSMNVAFWVDHGEELEERFNAWASK</sequence>
<dbReference type="InterPro" id="IPR006059">
    <property type="entry name" value="SBP"/>
</dbReference>
<feature type="chain" id="PRO_5038900333" evidence="2">
    <location>
        <begin position="29"/>
        <end position="351"/>
    </location>
</feature>
<evidence type="ECO:0000313" key="3">
    <source>
        <dbReference type="EMBL" id="QXI26450.1"/>
    </source>
</evidence>
<protein>
    <submittedName>
        <fullName evidence="3">ABC transporter substrate-binding protein</fullName>
    </submittedName>
</protein>
<dbReference type="PANTHER" id="PTHR30222:SF2">
    <property type="entry name" value="ABC TRANSPORTER SUBSTRATE-BINDING PROTEIN"/>
    <property type="match status" value="1"/>
</dbReference>
<feature type="signal peptide" evidence="2">
    <location>
        <begin position="1"/>
        <end position="28"/>
    </location>
</feature>
<dbReference type="AlphaFoldDB" id="A0A9E6PHE5"/>
<keyword evidence="4" id="KW-1185">Reference proteome</keyword>
<reference evidence="3 4" key="1">
    <citation type="journal article" date="2020" name="Microorganisms">
        <title>Reliable Identification of Environmental Pseudomonas Isolates Using the rpoD Gene.</title>
        <authorList>
            <consortium name="The Broad Institute Genome Sequencing Platform"/>
            <person name="Girard L."/>
            <person name="Lood C."/>
            <person name="Rokni-Zadeh H."/>
            <person name="van Noort V."/>
            <person name="Lavigne R."/>
            <person name="De Mot R."/>
        </authorList>
    </citation>
    <scope>NUCLEOTIDE SEQUENCE [LARGE SCALE GENOMIC DNA]</scope>
    <source>
        <strain evidence="3 4">RW8P3</strain>
    </source>
</reference>
<evidence type="ECO:0000256" key="2">
    <source>
        <dbReference type="SAM" id="SignalP"/>
    </source>
</evidence>
<accession>A0A9E6PHE5</accession>
<reference evidence="3 4" key="2">
    <citation type="journal article" date="2021" name="Microorganisms">
        <title>The Ever-Expanding Pseudomonas Genus: Description of 43 New Species and Partition of the Pseudomonas putida Group.</title>
        <authorList>
            <person name="Girard L."/>
            <person name="Lood C."/>
            <person name="Hofte M."/>
            <person name="Vandamme P."/>
            <person name="Rokni-Zadeh H."/>
            <person name="van Noort V."/>
            <person name="Lavigne R."/>
            <person name="De Mot R."/>
        </authorList>
    </citation>
    <scope>NUCLEOTIDE SEQUENCE [LARGE SCALE GENOMIC DNA]</scope>
    <source>
        <strain evidence="3 4">RW8P3</strain>
    </source>
</reference>
<name>A0A9E6PHE5_9PSED</name>
<proteinExistence type="predicted"/>
<gene>
    <name evidence="3" type="ORF">HU752_021245</name>
</gene>
<dbReference type="EMBL" id="CP077093">
    <property type="protein sequence ID" value="QXI26450.1"/>
    <property type="molecule type" value="Genomic_DNA"/>
</dbReference>
<evidence type="ECO:0000313" key="4">
    <source>
        <dbReference type="Proteomes" id="UP000634530"/>
    </source>
</evidence>
<dbReference type="Gene3D" id="3.40.190.10">
    <property type="entry name" value="Periplasmic binding protein-like II"/>
    <property type="match status" value="2"/>
</dbReference>
<dbReference type="Proteomes" id="UP000634530">
    <property type="component" value="Chromosome"/>
</dbReference>
<dbReference type="Pfam" id="PF13416">
    <property type="entry name" value="SBP_bac_8"/>
    <property type="match status" value="1"/>
</dbReference>